<evidence type="ECO:0000313" key="2">
    <source>
        <dbReference type="Proteomes" id="UP000322524"/>
    </source>
</evidence>
<sequence length="102" mass="12277">MKKIRTRYIISALLVFFILSIMTNPTKQDYINHTNFSEEKMEESHDQLDFKIERINFFLFSTYAVKELAFDHYGIVHVGFMGHFFQISEGQYDYPGWLEFFN</sequence>
<gene>
    <name evidence="1" type="ORF">FZC76_04690</name>
</gene>
<protein>
    <submittedName>
        <fullName evidence="1">Uncharacterized protein</fullName>
    </submittedName>
</protein>
<dbReference type="AlphaFoldDB" id="A0A5D4T5Q4"/>
<reference evidence="1 2" key="1">
    <citation type="submission" date="2019-08" db="EMBL/GenBank/DDBJ databases">
        <title>Bacillus genomes from the desert of Cuatro Cienegas, Coahuila.</title>
        <authorList>
            <person name="Olmedo-Alvarez G."/>
        </authorList>
    </citation>
    <scope>NUCLEOTIDE SEQUENCE [LARGE SCALE GENOMIC DNA]</scope>
    <source>
        <strain evidence="1 2">CH28_1T</strain>
    </source>
</reference>
<evidence type="ECO:0000313" key="1">
    <source>
        <dbReference type="EMBL" id="TYS69536.1"/>
    </source>
</evidence>
<organism evidence="1 2">
    <name type="scientific">Sutcliffiella horikoshii</name>
    <dbReference type="NCBI Taxonomy" id="79883"/>
    <lineage>
        <taxon>Bacteria</taxon>
        <taxon>Bacillati</taxon>
        <taxon>Bacillota</taxon>
        <taxon>Bacilli</taxon>
        <taxon>Bacillales</taxon>
        <taxon>Bacillaceae</taxon>
        <taxon>Sutcliffiella</taxon>
    </lineage>
</organism>
<dbReference type="OrthoDB" id="2909871at2"/>
<proteinExistence type="predicted"/>
<accession>A0A5D4T5Q4</accession>
<name>A0A5D4T5Q4_9BACI</name>
<comment type="caution">
    <text evidence="1">The sequence shown here is derived from an EMBL/GenBank/DDBJ whole genome shotgun (WGS) entry which is preliminary data.</text>
</comment>
<dbReference type="RefSeq" id="WP_148987114.1">
    <property type="nucleotide sequence ID" value="NZ_VTEV01000002.1"/>
</dbReference>
<dbReference type="Proteomes" id="UP000322524">
    <property type="component" value="Unassembled WGS sequence"/>
</dbReference>
<dbReference type="EMBL" id="VTEV01000002">
    <property type="protein sequence ID" value="TYS69536.1"/>
    <property type="molecule type" value="Genomic_DNA"/>
</dbReference>